<dbReference type="AlphaFoldDB" id="A0A1X2GFQ5"/>
<keyword evidence="2 5" id="KW-0812">Transmembrane</keyword>
<proteinExistence type="predicted"/>
<evidence type="ECO:0000256" key="4">
    <source>
        <dbReference type="ARBA" id="ARBA00023136"/>
    </source>
</evidence>
<evidence type="ECO:0000259" key="6">
    <source>
        <dbReference type="PROSITE" id="PS50801"/>
    </source>
</evidence>
<dbReference type="InterPro" id="IPR002645">
    <property type="entry name" value="STAS_dom"/>
</dbReference>
<feature type="transmembrane region" description="Helical" evidence="5">
    <location>
        <begin position="38"/>
        <end position="58"/>
    </location>
</feature>
<evidence type="ECO:0000313" key="7">
    <source>
        <dbReference type="EMBL" id="ORX52772.1"/>
    </source>
</evidence>
<comment type="caution">
    <text evidence="7">The sequence shown here is derived from an EMBL/GenBank/DDBJ whole genome shotgun (WGS) entry which is preliminary data.</text>
</comment>
<dbReference type="STRING" id="101127.A0A1X2GFQ5"/>
<feature type="transmembrane region" description="Helical" evidence="5">
    <location>
        <begin position="333"/>
        <end position="356"/>
    </location>
</feature>
<keyword evidence="8" id="KW-1185">Reference proteome</keyword>
<accession>A0A1X2GFQ5</accession>
<dbReference type="InterPro" id="IPR001902">
    <property type="entry name" value="SLC26A/SulP_fam"/>
</dbReference>
<name>A0A1X2GFQ5_9FUNG</name>
<evidence type="ECO:0000256" key="3">
    <source>
        <dbReference type="ARBA" id="ARBA00022989"/>
    </source>
</evidence>
<dbReference type="Pfam" id="PF01740">
    <property type="entry name" value="STAS"/>
    <property type="match status" value="1"/>
</dbReference>
<evidence type="ECO:0000313" key="8">
    <source>
        <dbReference type="Proteomes" id="UP000242146"/>
    </source>
</evidence>
<comment type="subcellular location">
    <subcellularLocation>
        <location evidence="1">Membrane</location>
        <topology evidence="1">Multi-pass membrane protein</topology>
    </subcellularLocation>
</comment>
<feature type="domain" description="STAS" evidence="6">
    <location>
        <begin position="488"/>
        <end position="611"/>
    </location>
</feature>
<dbReference type="InterPro" id="IPR018045">
    <property type="entry name" value="S04_transporter_CS"/>
</dbReference>
<dbReference type="EMBL" id="MCGT01000017">
    <property type="protein sequence ID" value="ORX52772.1"/>
    <property type="molecule type" value="Genomic_DNA"/>
</dbReference>
<evidence type="ECO:0000256" key="5">
    <source>
        <dbReference type="SAM" id="Phobius"/>
    </source>
</evidence>
<gene>
    <name evidence="7" type="ORF">DM01DRAFT_1391216</name>
</gene>
<reference evidence="7 8" key="1">
    <citation type="submission" date="2016-07" db="EMBL/GenBank/DDBJ databases">
        <title>Pervasive Adenine N6-methylation of Active Genes in Fungi.</title>
        <authorList>
            <consortium name="DOE Joint Genome Institute"/>
            <person name="Mondo S.J."/>
            <person name="Dannebaum R.O."/>
            <person name="Kuo R.C."/>
            <person name="Labutti K."/>
            <person name="Haridas S."/>
            <person name="Kuo A."/>
            <person name="Salamov A."/>
            <person name="Ahrendt S.R."/>
            <person name="Lipzen A."/>
            <person name="Sullivan W."/>
            <person name="Andreopoulos W.B."/>
            <person name="Clum A."/>
            <person name="Lindquist E."/>
            <person name="Daum C."/>
            <person name="Ramamoorthy G.K."/>
            <person name="Gryganskyi A."/>
            <person name="Culley D."/>
            <person name="Magnuson J.K."/>
            <person name="James T.Y."/>
            <person name="O'Malley M.A."/>
            <person name="Stajich J.E."/>
            <person name="Spatafora J.W."/>
            <person name="Visel A."/>
            <person name="Grigoriev I.V."/>
        </authorList>
    </citation>
    <scope>NUCLEOTIDE SEQUENCE [LARGE SCALE GENOMIC DNA]</scope>
    <source>
        <strain evidence="7 8">NRRL 3301</strain>
    </source>
</reference>
<dbReference type="Gene3D" id="3.30.750.24">
    <property type="entry name" value="STAS domain"/>
    <property type="match status" value="1"/>
</dbReference>
<dbReference type="OrthoDB" id="288203at2759"/>
<dbReference type="GO" id="GO:0008271">
    <property type="term" value="F:secondary active sulfate transmembrane transporter activity"/>
    <property type="evidence" value="ECO:0007669"/>
    <property type="project" value="InterPro"/>
</dbReference>
<dbReference type="Proteomes" id="UP000242146">
    <property type="component" value="Unassembled WGS sequence"/>
</dbReference>
<dbReference type="PROSITE" id="PS50801">
    <property type="entry name" value="STAS"/>
    <property type="match status" value="1"/>
</dbReference>
<dbReference type="Pfam" id="PF00916">
    <property type="entry name" value="Sulfate_transp"/>
    <property type="match status" value="1"/>
</dbReference>
<dbReference type="SUPFAM" id="SSF52091">
    <property type="entry name" value="SpoIIaa-like"/>
    <property type="match status" value="1"/>
</dbReference>
<feature type="transmembrane region" description="Helical" evidence="5">
    <location>
        <begin position="91"/>
        <end position="111"/>
    </location>
</feature>
<keyword evidence="3 5" id="KW-1133">Transmembrane helix</keyword>
<sequence length="779" mass="85551">MPSETSPSPSWKQTLLSANSWRSAFPIVQWLPVYNRQWLFSDILCGLTVGMVVIPQAMAYAKIAGLPPQYGLYSSVTGAFLYPFLGTSKDISIGTTAINSLLVGNIIADIVSTPQFQTGVWTFPHVVASLTLCSGLICFLVGCLRLGILFDFISQPLLAGFMAGSALTIAVNQLGKIFGIPSSDIDTTKPTYMIFGQTLMNIPHVHLDAVLGISALIFLYSVRFLALRWSKRYPRYACILFYINISRNIILVTVPTLLSYLVLHFHGTSPFFTLGMIPAGFQNTAVPQWDASLLTMVMTKMIGIVVLQIMEHCSIATSLGKLSDYKINVNQEIMATGIANILGAFFCAYPMTGAFARSAVTAKSGAQTPLCHLFAGIIVVVTLYFFTPALQYIPNAAIGAIVMHAVTDLITGPRVWIKFWNTHPSEFLVFASAYITSLVTRMDISVYVPLALSLVFQLHRVARPSLALLGHAATHPHADYTDEHPNQNHHVMPLDPGIVYIQPCSDLVFQNVRYLFSQCMDLVKTQTRCGAPNGPSRPWSDPAPTSDALAKPLASSIVLDLSHVFIMDYSAMAGLAELSTMIDRYAAKPVPWFLVLSRATDVRHPLLYAGFGTQRRKHTSNPFPFHSDLQKNHRLWSLLPCLPRPKPSGLVTDTPCHTQSRCCNDDRTHTHQATAIEDAQKQEHLPFGDHDSQSLSTVSSDWLEGFSPWSQCPNDEDTHDNHLSPTNCQSICTSGPDPYPYFFHSLLDASIAAAAHARIQPKDTLQSIDTNATDGPSSS</sequence>
<keyword evidence="4 5" id="KW-0472">Membrane</keyword>
<protein>
    <recommendedName>
        <fullName evidence="6">STAS domain-containing protein</fullName>
    </recommendedName>
</protein>
<feature type="transmembrane region" description="Helical" evidence="5">
    <location>
        <begin position="239"/>
        <end position="263"/>
    </location>
</feature>
<feature type="transmembrane region" description="Helical" evidence="5">
    <location>
        <begin position="368"/>
        <end position="386"/>
    </location>
</feature>
<dbReference type="InterPro" id="IPR011547">
    <property type="entry name" value="SLC26A/SulP_dom"/>
</dbReference>
<dbReference type="PANTHER" id="PTHR11814">
    <property type="entry name" value="SULFATE TRANSPORTER"/>
    <property type="match status" value="1"/>
</dbReference>
<organism evidence="7 8">
    <name type="scientific">Hesseltinella vesiculosa</name>
    <dbReference type="NCBI Taxonomy" id="101127"/>
    <lineage>
        <taxon>Eukaryota</taxon>
        <taxon>Fungi</taxon>
        <taxon>Fungi incertae sedis</taxon>
        <taxon>Mucoromycota</taxon>
        <taxon>Mucoromycotina</taxon>
        <taxon>Mucoromycetes</taxon>
        <taxon>Mucorales</taxon>
        <taxon>Cunninghamellaceae</taxon>
        <taxon>Hesseltinella</taxon>
    </lineage>
</organism>
<dbReference type="InterPro" id="IPR036513">
    <property type="entry name" value="STAS_dom_sf"/>
</dbReference>
<evidence type="ECO:0000256" key="2">
    <source>
        <dbReference type="ARBA" id="ARBA00022692"/>
    </source>
</evidence>
<dbReference type="PROSITE" id="PS01130">
    <property type="entry name" value="SLC26A"/>
    <property type="match status" value="1"/>
</dbReference>
<evidence type="ECO:0000256" key="1">
    <source>
        <dbReference type="ARBA" id="ARBA00004141"/>
    </source>
</evidence>
<dbReference type="GO" id="GO:0016020">
    <property type="term" value="C:membrane"/>
    <property type="evidence" value="ECO:0007669"/>
    <property type="project" value="UniProtKB-SubCell"/>
</dbReference>
<dbReference type="NCBIfam" id="TIGR00815">
    <property type="entry name" value="sulP"/>
    <property type="match status" value="1"/>
</dbReference>
<feature type="transmembrane region" description="Helical" evidence="5">
    <location>
        <begin position="209"/>
        <end position="227"/>
    </location>
</feature>
<feature type="transmembrane region" description="Helical" evidence="5">
    <location>
        <begin position="123"/>
        <end position="148"/>
    </location>
</feature>